<evidence type="ECO:0000313" key="2">
    <source>
        <dbReference type="Proteomes" id="UP001642260"/>
    </source>
</evidence>
<keyword evidence="2" id="KW-1185">Reference proteome</keyword>
<organism evidence="1 2">
    <name type="scientific">Eruca vesicaria subsp. sativa</name>
    <name type="common">Garden rocket</name>
    <name type="synonym">Eruca sativa</name>
    <dbReference type="NCBI Taxonomy" id="29727"/>
    <lineage>
        <taxon>Eukaryota</taxon>
        <taxon>Viridiplantae</taxon>
        <taxon>Streptophyta</taxon>
        <taxon>Embryophyta</taxon>
        <taxon>Tracheophyta</taxon>
        <taxon>Spermatophyta</taxon>
        <taxon>Magnoliopsida</taxon>
        <taxon>eudicotyledons</taxon>
        <taxon>Gunneridae</taxon>
        <taxon>Pentapetalae</taxon>
        <taxon>rosids</taxon>
        <taxon>malvids</taxon>
        <taxon>Brassicales</taxon>
        <taxon>Brassicaceae</taxon>
        <taxon>Brassiceae</taxon>
        <taxon>Eruca</taxon>
    </lineage>
</organism>
<comment type="caution">
    <text evidence="1">The sequence shown here is derived from an EMBL/GenBank/DDBJ whole genome shotgun (WGS) entry which is preliminary data.</text>
</comment>
<dbReference type="Proteomes" id="UP001642260">
    <property type="component" value="Unassembled WGS sequence"/>
</dbReference>
<dbReference type="AlphaFoldDB" id="A0ABC8KWT1"/>
<reference evidence="1 2" key="1">
    <citation type="submission" date="2022-03" db="EMBL/GenBank/DDBJ databases">
        <authorList>
            <person name="Macdonald S."/>
            <person name="Ahmed S."/>
            <person name="Newling K."/>
        </authorList>
    </citation>
    <scope>NUCLEOTIDE SEQUENCE [LARGE SCALE GENOMIC DNA]</scope>
</reference>
<protein>
    <submittedName>
        <fullName evidence="1">Uncharacterized protein</fullName>
    </submittedName>
</protein>
<accession>A0ABC8KWT1</accession>
<dbReference type="EMBL" id="CAKOAT010292932">
    <property type="protein sequence ID" value="CAH8360745.1"/>
    <property type="molecule type" value="Genomic_DNA"/>
</dbReference>
<evidence type="ECO:0000313" key="1">
    <source>
        <dbReference type="EMBL" id="CAH8360745.1"/>
    </source>
</evidence>
<gene>
    <name evidence="1" type="ORF">ERUC_LOCUS26501</name>
</gene>
<name>A0ABC8KWT1_ERUVS</name>
<sequence>MELLPRRSFAISISPLRHRKSFSYNQLPEEPIKLTILKLDGSNSFGTYPLYVILDDPYSYPRDY</sequence>
<proteinExistence type="predicted"/>